<proteinExistence type="predicted"/>
<name>A0A6F9E5G8_9BACL</name>
<sequence>MLTRMEVYRRNAGMSQAELANRLGVSASSITQIERGYRKPWPKIRRSVAEYFGVQESDIFDCDGWPLKVELETRKLG</sequence>
<organism evidence="2 3">
    <name type="scientific">Kyrpidia spormannii</name>
    <dbReference type="NCBI Taxonomy" id="2055160"/>
    <lineage>
        <taxon>Bacteria</taxon>
        <taxon>Bacillati</taxon>
        <taxon>Bacillota</taxon>
        <taxon>Bacilli</taxon>
        <taxon>Bacillales</taxon>
        <taxon>Alicyclobacillaceae</taxon>
        <taxon>Kyrpidia</taxon>
    </lineage>
</organism>
<evidence type="ECO:0000259" key="1">
    <source>
        <dbReference type="PROSITE" id="PS50943"/>
    </source>
</evidence>
<dbReference type="PROSITE" id="PS50943">
    <property type="entry name" value="HTH_CROC1"/>
    <property type="match status" value="1"/>
</dbReference>
<protein>
    <submittedName>
        <fullName evidence="2">Transcriptional regulator</fullName>
    </submittedName>
</protein>
<dbReference type="Pfam" id="PF01381">
    <property type="entry name" value="HTH_3"/>
    <property type="match status" value="1"/>
</dbReference>
<gene>
    <name evidence="2" type="ORF">COOX1_1478</name>
</gene>
<dbReference type="GO" id="GO:0003677">
    <property type="term" value="F:DNA binding"/>
    <property type="evidence" value="ECO:0007669"/>
    <property type="project" value="InterPro"/>
</dbReference>
<dbReference type="InterPro" id="IPR010982">
    <property type="entry name" value="Lambda_DNA-bd_dom_sf"/>
</dbReference>
<dbReference type="SMART" id="SM00530">
    <property type="entry name" value="HTH_XRE"/>
    <property type="match status" value="1"/>
</dbReference>
<dbReference type="Proteomes" id="UP000502196">
    <property type="component" value="Chromosome"/>
</dbReference>
<reference evidence="2 3" key="1">
    <citation type="submission" date="2020-04" db="EMBL/GenBank/DDBJ databases">
        <authorList>
            <person name="Hogendoorn C."/>
        </authorList>
    </citation>
    <scope>NUCLEOTIDE SEQUENCE [LARGE SCALE GENOMIC DNA]</scope>
    <source>
        <strain evidence="2">COOX1</strain>
    </source>
</reference>
<dbReference type="Gene3D" id="1.10.260.40">
    <property type="entry name" value="lambda repressor-like DNA-binding domains"/>
    <property type="match status" value="1"/>
</dbReference>
<accession>A0A6F9E5G8</accession>
<dbReference type="AlphaFoldDB" id="A0A6F9E5G8"/>
<dbReference type="EMBL" id="LR792683">
    <property type="protein sequence ID" value="CAB3392573.1"/>
    <property type="molecule type" value="Genomic_DNA"/>
</dbReference>
<dbReference type="InterPro" id="IPR001387">
    <property type="entry name" value="Cro/C1-type_HTH"/>
</dbReference>
<evidence type="ECO:0000313" key="2">
    <source>
        <dbReference type="EMBL" id="CAB3392573.1"/>
    </source>
</evidence>
<evidence type="ECO:0000313" key="3">
    <source>
        <dbReference type="Proteomes" id="UP000502196"/>
    </source>
</evidence>
<dbReference type="SUPFAM" id="SSF47413">
    <property type="entry name" value="lambda repressor-like DNA-binding domains"/>
    <property type="match status" value="1"/>
</dbReference>
<feature type="domain" description="HTH cro/C1-type" evidence="1">
    <location>
        <begin position="5"/>
        <end position="59"/>
    </location>
</feature>
<dbReference type="CDD" id="cd00093">
    <property type="entry name" value="HTH_XRE"/>
    <property type="match status" value="1"/>
</dbReference>
<dbReference type="RefSeq" id="WP_232059646.1">
    <property type="nucleotide sequence ID" value="NZ_CP047971.1"/>
</dbReference>